<evidence type="ECO:0000256" key="6">
    <source>
        <dbReference type="ARBA" id="ARBA00044147"/>
    </source>
</evidence>
<sequence>MAEAPPSAKVVGGTKGGAAAIAGSTEDATHTGKAKGGPLSAPAVGKPKLTKAERREKQEAERAAKALAKAAGGGGKVVVPSGGGGGVQLQKASATAPQKASATAEECTKRSPAGQAVSRKDGGGGGEKKVLHRLPSTPKSEDKLKMAKVAVTGKLPASKDMRMGGVEPFRHLPLSLRSAANQAAAEERFLFCSALGIHPAVYELGMRYLMGGVVGENARCVALLRAFQLMIKDYSLPPHRSFARELTSKIQTHVSFLATCRSLSLCMLNVITWLKMHVGKMDDRLKEGEAKENLIADIRSYVQEKVVQAGKVMAGYTVGKIDDGDVVLTYSCSSVIEIAFFEAQESGKDFSVVVVDSRPRFDGQVLLRRLLQWGVKCSYTHIGALPHAMKSVNKVFLGASAVLANGAVYSRIGSAATAMVAHASNVPVFICCETYKFHERALLDSFCYNELGDPSLLAKPGGGSGIGMASHLDGCAEQEHLHFVNLNYDCMPVDYVTMIICELGIVKPSRVPVILRENRSKDLVVL</sequence>
<evidence type="ECO:0000256" key="3">
    <source>
        <dbReference type="ARBA" id="ARBA00022490"/>
    </source>
</evidence>
<keyword evidence="3" id="KW-0963">Cytoplasm</keyword>
<dbReference type="InterPro" id="IPR037171">
    <property type="entry name" value="NagB/RpiA_transferase-like"/>
</dbReference>
<dbReference type="Pfam" id="PF01008">
    <property type="entry name" value="IF-2B"/>
    <property type="match status" value="1"/>
</dbReference>
<evidence type="ECO:0000256" key="4">
    <source>
        <dbReference type="ARBA" id="ARBA00022540"/>
    </source>
</evidence>
<gene>
    <name evidence="11" type="ORF">CBR_g34315</name>
</gene>
<dbReference type="Gramene" id="GBG62944">
    <property type="protein sequence ID" value="GBG62944"/>
    <property type="gene ID" value="CBR_g34315"/>
</dbReference>
<evidence type="ECO:0000256" key="7">
    <source>
        <dbReference type="ARBA" id="ARBA00044356"/>
    </source>
</evidence>
<evidence type="ECO:0000313" key="12">
    <source>
        <dbReference type="Proteomes" id="UP000265515"/>
    </source>
</evidence>
<accession>A0A388JYQ6</accession>
<feature type="compositionally biased region" description="Basic and acidic residues" evidence="10">
    <location>
        <begin position="50"/>
        <end position="64"/>
    </location>
</feature>
<comment type="caution">
    <text evidence="11">The sequence shown here is derived from an EMBL/GenBank/DDBJ whole genome shotgun (WGS) entry which is preliminary data.</text>
</comment>
<evidence type="ECO:0000313" key="11">
    <source>
        <dbReference type="EMBL" id="GBG62944.1"/>
    </source>
</evidence>
<name>A0A388JYQ6_CHABU</name>
<comment type="subcellular location">
    <subcellularLocation>
        <location evidence="1">Cytoplasm</location>
        <location evidence="1">Cytosol</location>
    </subcellularLocation>
</comment>
<dbReference type="OMA" id="DTMHPAV"/>
<dbReference type="SUPFAM" id="SSF100950">
    <property type="entry name" value="NagB/RpiA/CoA transferase-like"/>
    <property type="match status" value="1"/>
</dbReference>
<keyword evidence="5" id="KW-0648">Protein biosynthesis</keyword>
<dbReference type="AlphaFoldDB" id="A0A388JYQ6"/>
<dbReference type="Proteomes" id="UP000265515">
    <property type="component" value="Unassembled WGS sequence"/>
</dbReference>
<keyword evidence="4" id="KW-0396">Initiation factor</keyword>
<dbReference type="InterPro" id="IPR042529">
    <property type="entry name" value="IF_2B-like_C"/>
</dbReference>
<evidence type="ECO:0000256" key="9">
    <source>
        <dbReference type="RuleBase" id="RU003814"/>
    </source>
</evidence>
<evidence type="ECO:0000256" key="2">
    <source>
        <dbReference type="ARBA" id="ARBA00007251"/>
    </source>
</evidence>
<feature type="compositionally biased region" description="Low complexity" evidence="10">
    <location>
        <begin position="7"/>
        <end position="25"/>
    </location>
</feature>
<dbReference type="GO" id="GO:0003743">
    <property type="term" value="F:translation initiation factor activity"/>
    <property type="evidence" value="ECO:0007669"/>
    <property type="project" value="UniProtKB-KW"/>
</dbReference>
<protein>
    <recommendedName>
        <fullName evidence="6">Translation initiation factor eIF2B subunit delta</fullName>
    </recommendedName>
    <alternativeName>
        <fullName evidence="7">eIF2B GDP-GTP exchange factor subunit delta</fullName>
    </alternativeName>
</protein>
<comment type="subunit">
    <text evidence="8">Component of the translation initiation factor 2B (eIF2B) complex which is a heterodecamer of two sets of five different subunits: alpha, beta, gamma, delta and epsilon. Subunits alpha, beta and delta comprise a regulatory subcomplex and subunits epsilon and gamma comprise a catalytic subcomplex. Within the complex, the hexameric regulatory complex resides at the center, with the two heterodimeric catalytic subcomplexes bound on opposite sides.</text>
</comment>
<keyword evidence="12" id="KW-1185">Reference proteome</keyword>
<dbReference type="Gene3D" id="3.40.50.10470">
    <property type="entry name" value="Translation initiation factor eif-2b, domain 2"/>
    <property type="match status" value="1"/>
</dbReference>
<evidence type="ECO:0000256" key="8">
    <source>
        <dbReference type="ARBA" id="ARBA00046432"/>
    </source>
</evidence>
<dbReference type="InterPro" id="IPR000649">
    <property type="entry name" value="IF-2B-related"/>
</dbReference>
<dbReference type="PANTHER" id="PTHR10233">
    <property type="entry name" value="TRANSLATION INITIATION FACTOR EIF-2B"/>
    <property type="match status" value="1"/>
</dbReference>
<reference evidence="11 12" key="1">
    <citation type="journal article" date="2018" name="Cell">
        <title>The Chara Genome: Secondary Complexity and Implications for Plant Terrestrialization.</title>
        <authorList>
            <person name="Nishiyama T."/>
            <person name="Sakayama H."/>
            <person name="Vries J.D."/>
            <person name="Buschmann H."/>
            <person name="Saint-Marcoux D."/>
            <person name="Ullrich K.K."/>
            <person name="Haas F.B."/>
            <person name="Vanderstraeten L."/>
            <person name="Becker D."/>
            <person name="Lang D."/>
            <person name="Vosolsobe S."/>
            <person name="Rombauts S."/>
            <person name="Wilhelmsson P.K.I."/>
            <person name="Janitza P."/>
            <person name="Kern R."/>
            <person name="Heyl A."/>
            <person name="Rumpler F."/>
            <person name="Villalobos L.I.A.C."/>
            <person name="Clay J.M."/>
            <person name="Skokan R."/>
            <person name="Toyoda A."/>
            <person name="Suzuki Y."/>
            <person name="Kagoshima H."/>
            <person name="Schijlen E."/>
            <person name="Tajeshwar N."/>
            <person name="Catarino B."/>
            <person name="Hetherington A.J."/>
            <person name="Saltykova A."/>
            <person name="Bonnot C."/>
            <person name="Breuninger H."/>
            <person name="Symeonidi A."/>
            <person name="Radhakrishnan G.V."/>
            <person name="Van Nieuwerburgh F."/>
            <person name="Deforce D."/>
            <person name="Chang C."/>
            <person name="Karol K.G."/>
            <person name="Hedrich R."/>
            <person name="Ulvskov P."/>
            <person name="Glockner G."/>
            <person name="Delwiche C.F."/>
            <person name="Petrasek J."/>
            <person name="Van de Peer Y."/>
            <person name="Friml J."/>
            <person name="Beilby M."/>
            <person name="Dolan L."/>
            <person name="Kohara Y."/>
            <person name="Sugano S."/>
            <person name="Fujiyama A."/>
            <person name="Delaux P.-M."/>
            <person name="Quint M."/>
            <person name="TheiBen G."/>
            <person name="Hagemann M."/>
            <person name="Harholt J."/>
            <person name="Dunand C."/>
            <person name="Zachgo S."/>
            <person name="Langdale J."/>
            <person name="Maumus F."/>
            <person name="Straeten D.V.D."/>
            <person name="Gould S.B."/>
            <person name="Rensing S.A."/>
        </authorList>
    </citation>
    <scope>NUCLEOTIDE SEQUENCE [LARGE SCALE GENOMIC DNA]</scope>
    <source>
        <strain evidence="11 12">S276</strain>
    </source>
</reference>
<evidence type="ECO:0000256" key="10">
    <source>
        <dbReference type="SAM" id="MobiDB-lite"/>
    </source>
</evidence>
<dbReference type="GO" id="GO:0005829">
    <property type="term" value="C:cytosol"/>
    <property type="evidence" value="ECO:0007669"/>
    <property type="project" value="UniProtKB-SubCell"/>
</dbReference>
<dbReference type="EMBL" id="BFEA01000033">
    <property type="protein sequence ID" value="GBG62944.1"/>
    <property type="molecule type" value="Genomic_DNA"/>
</dbReference>
<dbReference type="STRING" id="69332.A0A388JYQ6"/>
<dbReference type="OrthoDB" id="10254737at2759"/>
<organism evidence="11 12">
    <name type="scientific">Chara braunii</name>
    <name type="common">Braun's stonewort</name>
    <dbReference type="NCBI Taxonomy" id="69332"/>
    <lineage>
        <taxon>Eukaryota</taxon>
        <taxon>Viridiplantae</taxon>
        <taxon>Streptophyta</taxon>
        <taxon>Charophyceae</taxon>
        <taxon>Charales</taxon>
        <taxon>Characeae</taxon>
        <taxon>Chara</taxon>
    </lineage>
</organism>
<feature type="compositionally biased region" description="Basic and acidic residues" evidence="10">
    <location>
        <begin position="118"/>
        <end position="129"/>
    </location>
</feature>
<feature type="region of interest" description="Disordered" evidence="10">
    <location>
        <begin position="1"/>
        <end position="141"/>
    </location>
</feature>
<dbReference type="PANTHER" id="PTHR10233:SF14">
    <property type="entry name" value="TRANSLATION INITIATION FACTOR EIF-2B SUBUNIT DELTA"/>
    <property type="match status" value="1"/>
</dbReference>
<evidence type="ECO:0000256" key="5">
    <source>
        <dbReference type="ARBA" id="ARBA00022917"/>
    </source>
</evidence>
<proteinExistence type="inferred from homology"/>
<evidence type="ECO:0000256" key="1">
    <source>
        <dbReference type="ARBA" id="ARBA00004514"/>
    </source>
</evidence>
<comment type="similarity">
    <text evidence="2 9">Belongs to the eIF-2B alpha/beta/delta subunits family.</text>
</comment>
<feature type="compositionally biased region" description="Gly residues" evidence="10">
    <location>
        <begin position="71"/>
        <end position="87"/>
    </location>
</feature>